<dbReference type="PROSITE" id="PS50042">
    <property type="entry name" value="CNMP_BINDING_3"/>
    <property type="match status" value="2"/>
</dbReference>
<dbReference type="GO" id="GO:0016301">
    <property type="term" value="F:kinase activity"/>
    <property type="evidence" value="ECO:0007669"/>
    <property type="project" value="UniProtKB-KW"/>
</dbReference>
<dbReference type="SUPFAM" id="SSF51206">
    <property type="entry name" value="cAMP-binding domain-like"/>
    <property type="match status" value="2"/>
</dbReference>
<evidence type="ECO:0000313" key="2">
    <source>
        <dbReference type="EMBL" id="AFN57640.1"/>
    </source>
</evidence>
<dbReference type="GO" id="GO:0005952">
    <property type="term" value="C:cAMP-dependent protein kinase complex"/>
    <property type="evidence" value="ECO:0007669"/>
    <property type="project" value="InterPro"/>
</dbReference>
<reference evidence="2" key="1">
    <citation type="journal article" date="2012" name="PLoS ONE">
        <title>Functional metagenomics unveils a multifunctional glycosyl hydrolase from the family 43 catalysing the breakdown of plant polymers in the calf rumen.</title>
        <authorList>
            <person name="Ferrer M."/>
            <person name="Ghazi A."/>
            <person name="Beloqui A."/>
            <person name="Vieites J.M."/>
            <person name="Lopez-Cortes N."/>
            <person name="Marin-Navarro J."/>
            <person name="Nechitaylo T.Y."/>
            <person name="Guazzaroni M.E."/>
            <person name="Polaina J."/>
            <person name="Waliczek A."/>
            <person name="Chernikova T.N."/>
            <person name="Reva O.N."/>
            <person name="Golyshina O.V."/>
            <person name="Golyshin P.N."/>
        </authorList>
    </citation>
    <scope>NUCLEOTIDE SEQUENCE</scope>
</reference>
<sequence length="305" mass="34488">MSTIKTISAGEIIIKEGDEGNTFFQLLEGTAKVYKNYEEDDQVEVATLEAGQYFGEMAVIENFPRNSTVVADTDVQVDEIAAGEMNDYMSQHPDKILAIMKVLGSRIKKMDDEFLEVKKARDEVRKAGSDSRYDGFWARQQRLSIWMSPKSAQLEKPSAEELRQAAAAVAQNKTDKIETYNYGTIVFKQGEVGKCMYILHEGNVGVYSNYGEKDELKLLSVEPVACFGEIGMLLEEPRNATAVVETSGTQVEIIYPEDLEGLFKTNPERIDMIMKNLSYRLRSITYEYCKACQEIDEAAKNDRRR</sequence>
<name>I6YKA1_9BACT</name>
<feature type="domain" description="Cyclic nucleotide-binding" evidence="1">
    <location>
        <begin position="1"/>
        <end position="77"/>
    </location>
</feature>
<dbReference type="CDD" id="cd00038">
    <property type="entry name" value="CAP_ED"/>
    <property type="match status" value="2"/>
</dbReference>
<dbReference type="InterPro" id="IPR000595">
    <property type="entry name" value="cNMP-bd_dom"/>
</dbReference>
<dbReference type="PANTHER" id="PTHR11635">
    <property type="entry name" value="CAMP-DEPENDENT PROTEIN KINASE REGULATORY CHAIN"/>
    <property type="match status" value="1"/>
</dbReference>
<organism evidence="2">
    <name type="scientific">uncultured bacterium r_01</name>
    <dbReference type="NCBI Taxonomy" id="1132276"/>
    <lineage>
        <taxon>Bacteria</taxon>
        <taxon>environmental samples</taxon>
    </lineage>
</organism>
<accession>I6YKA1</accession>
<protein>
    <submittedName>
        <fullName evidence="2">Protein kinase family</fullName>
    </submittedName>
</protein>
<dbReference type="GO" id="GO:0005829">
    <property type="term" value="C:cytosol"/>
    <property type="evidence" value="ECO:0007669"/>
    <property type="project" value="TreeGrafter"/>
</dbReference>
<dbReference type="Gene3D" id="2.60.120.10">
    <property type="entry name" value="Jelly Rolls"/>
    <property type="match status" value="2"/>
</dbReference>
<keyword evidence="2" id="KW-0808">Transferase</keyword>
<feature type="domain" description="Cyclic nucleotide-binding" evidence="1">
    <location>
        <begin position="180"/>
        <end position="246"/>
    </location>
</feature>
<dbReference type="PANTHER" id="PTHR11635:SF152">
    <property type="entry name" value="CAMP-DEPENDENT PROTEIN KINASE TYPE I REGULATORY SUBUNIT-RELATED"/>
    <property type="match status" value="1"/>
</dbReference>
<dbReference type="Pfam" id="PF00027">
    <property type="entry name" value="cNMP_binding"/>
    <property type="match status" value="2"/>
</dbReference>
<dbReference type="SMART" id="SM00100">
    <property type="entry name" value="cNMP"/>
    <property type="match status" value="2"/>
</dbReference>
<evidence type="ECO:0000259" key="1">
    <source>
        <dbReference type="PROSITE" id="PS50042"/>
    </source>
</evidence>
<keyword evidence="2" id="KW-0418">Kinase</keyword>
<dbReference type="EMBL" id="JQ303337">
    <property type="protein sequence ID" value="AFN57640.1"/>
    <property type="molecule type" value="Genomic_DNA"/>
</dbReference>
<dbReference type="PRINTS" id="PR00103">
    <property type="entry name" value="CAMPKINASE"/>
</dbReference>
<dbReference type="InterPro" id="IPR014710">
    <property type="entry name" value="RmlC-like_jellyroll"/>
</dbReference>
<dbReference type="InterPro" id="IPR050503">
    <property type="entry name" value="cAMP-dep_PK_reg_su-like"/>
</dbReference>
<dbReference type="InterPro" id="IPR018490">
    <property type="entry name" value="cNMP-bd_dom_sf"/>
</dbReference>
<dbReference type="AlphaFoldDB" id="I6YKA1"/>
<proteinExistence type="predicted"/>